<name>A0A8S3YBC6_PARAO</name>
<keyword evidence="2" id="KW-1185">Reference proteome</keyword>
<proteinExistence type="predicted"/>
<dbReference type="EMBL" id="CAJQZP010001607">
    <property type="protein sequence ID" value="CAG5056625.1"/>
    <property type="molecule type" value="Genomic_DNA"/>
</dbReference>
<gene>
    <name evidence="1" type="ORF">PAPOLLO_LOCUS26838</name>
</gene>
<protein>
    <submittedName>
        <fullName evidence="1">(apollo) hypothetical protein</fullName>
    </submittedName>
</protein>
<sequence>MQRARRGVRAGAAAAAATLAAARLSPQLAARHRYECCSSCATPTLPANSGVCYNRCPRRRARTSARSQLSCALSKAACAATRLLRPPQTPLKTWNCHSAK</sequence>
<evidence type="ECO:0000313" key="1">
    <source>
        <dbReference type="EMBL" id="CAG5056625.1"/>
    </source>
</evidence>
<accession>A0A8S3YBC6</accession>
<reference evidence="1" key="1">
    <citation type="submission" date="2021-04" db="EMBL/GenBank/DDBJ databases">
        <authorList>
            <person name="Tunstrom K."/>
        </authorList>
    </citation>
    <scope>NUCLEOTIDE SEQUENCE</scope>
</reference>
<comment type="caution">
    <text evidence="1">The sequence shown here is derived from an EMBL/GenBank/DDBJ whole genome shotgun (WGS) entry which is preliminary data.</text>
</comment>
<dbReference type="PROSITE" id="PS51318">
    <property type="entry name" value="TAT"/>
    <property type="match status" value="1"/>
</dbReference>
<organism evidence="1 2">
    <name type="scientific">Parnassius apollo</name>
    <name type="common">Apollo butterfly</name>
    <name type="synonym">Papilio apollo</name>
    <dbReference type="NCBI Taxonomy" id="110799"/>
    <lineage>
        <taxon>Eukaryota</taxon>
        <taxon>Metazoa</taxon>
        <taxon>Ecdysozoa</taxon>
        <taxon>Arthropoda</taxon>
        <taxon>Hexapoda</taxon>
        <taxon>Insecta</taxon>
        <taxon>Pterygota</taxon>
        <taxon>Neoptera</taxon>
        <taxon>Endopterygota</taxon>
        <taxon>Lepidoptera</taxon>
        <taxon>Glossata</taxon>
        <taxon>Ditrysia</taxon>
        <taxon>Papilionoidea</taxon>
        <taxon>Papilionidae</taxon>
        <taxon>Parnassiinae</taxon>
        <taxon>Parnassini</taxon>
        <taxon>Parnassius</taxon>
        <taxon>Parnassius</taxon>
    </lineage>
</organism>
<evidence type="ECO:0000313" key="2">
    <source>
        <dbReference type="Proteomes" id="UP000691718"/>
    </source>
</evidence>
<dbReference type="InterPro" id="IPR006311">
    <property type="entry name" value="TAT_signal"/>
</dbReference>
<dbReference type="Proteomes" id="UP000691718">
    <property type="component" value="Unassembled WGS sequence"/>
</dbReference>
<dbReference type="AlphaFoldDB" id="A0A8S3YBC6"/>